<accession>A0ACD5TR92</accession>
<reference evidence="1" key="1">
    <citation type="submission" date="2021-05" db="EMBL/GenBank/DDBJ databases">
        <authorList>
            <person name="Scholz U."/>
            <person name="Mascher M."/>
            <person name="Fiebig A."/>
        </authorList>
    </citation>
    <scope>NUCLEOTIDE SEQUENCE [LARGE SCALE GENOMIC DNA]</scope>
</reference>
<reference evidence="1" key="2">
    <citation type="submission" date="2025-09" db="UniProtKB">
        <authorList>
            <consortium name="EnsemblPlants"/>
        </authorList>
    </citation>
    <scope>IDENTIFICATION</scope>
</reference>
<proteinExistence type="predicted"/>
<organism evidence="1 2">
    <name type="scientific">Avena sativa</name>
    <name type="common">Oat</name>
    <dbReference type="NCBI Taxonomy" id="4498"/>
    <lineage>
        <taxon>Eukaryota</taxon>
        <taxon>Viridiplantae</taxon>
        <taxon>Streptophyta</taxon>
        <taxon>Embryophyta</taxon>
        <taxon>Tracheophyta</taxon>
        <taxon>Spermatophyta</taxon>
        <taxon>Magnoliopsida</taxon>
        <taxon>Liliopsida</taxon>
        <taxon>Poales</taxon>
        <taxon>Poaceae</taxon>
        <taxon>BOP clade</taxon>
        <taxon>Pooideae</taxon>
        <taxon>Poodae</taxon>
        <taxon>Poeae</taxon>
        <taxon>Poeae Chloroplast Group 1 (Aveneae type)</taxon>
        <taxon>Aveninae</taxon>
        <taxon>Avena</taxon>
    </lineage>
</organism>
<dbReference type="EnsemblPlants" id="AVESA.00010b.r2.1CG0114600.1">
    <property type="protein sequence ID" value="AVESA.00010b.r2.1CG0114600.1.CDS"/>
    <property type="gene ID" value="AVESA.00010b.r2.1CG0114600"/>
</dbReference>
<dbReference type="Proteomes" id="UP001732700">
    <property type="component" value="Chromosome 1C"/>
</dbReference>
<evidence type="ECO:0000313" key="1">
    <source>
        <dbReference type="EnsemblPlants" id="AVESA.00010b.r2.1CG0114600.1.CDS"/>
    </source>
</evidence>
<keyword evidence="2" id="KW-1185">Reference proteome</keyword>
<evidence type="ECO:0000313" key="2">
    <source>
        <dbReference type="Proteomes" id="UP001732700"/>
    </source>
</evidence>
<name>A0ACD5TR92_AVESA</name>
<sequence length="423" mass="46396">MAAESPRTASRRAPAAEAKNGAGLLSPRFRSVAELAGWDEESILLAALVVEDTPVRESRRKRRPSSAGGSAGSNTRKRRSWRQSPGGIPTPIPIPPVMLVLDDDEDGDKPNNPADDKKEEIKGKKEEIEEEQSKVSTVEEKETATAAKELPCMDRLREELSCAICLDICFEPSTTPCGHSFCMQCLKRAASKCGKRCPKCRQLISNSRSCTINTVLWNTIQLLFPSEVEARKTSIASCSASMDDVKQSVPRSNSITQGGTRSRNTSTSFVVPDSTRISNTNRSFVTPGNTRSTWGTGSMNTSRGSIDTQDRSTRSSRHSTRSFVQASQLVATGGSDQSEDSALAYRLQQEEFMTAFHTEDGERQPQNAVSTARANLRAMASRAVRPRTEDEERQPQNAVSTARENLRAMASRAVRLRARGWPL</sequence>
<protein>
    <submittedName>
        <fullName evidence="1">Uncharacterized protein</fullName>
    </submittedName>
</protein>